<dbReference type="GO" id="GO:0016485">
    <property type="term" value="P:protein processing"/>
    <property type="evidence" value="ECO:0007669"/>
    <property type="project" value="TreeGrafter"/>
</dbReference>
<evidence type="ECO:0000256" key="2">
    <source>
        <dbReference type="ARBA" id="ARBA00022670"/>
    </source>
</evidence>
<protein>
    <submittedName>
        <fullName evidence="5">Hydrogenase maturation protease</fullName>
    </submittedName>
</protein>
<keyword evidence="3" id="KW-0064">Aspartyl protease</keyword>
<dbReference type="eggNOG" id="COG0680">
    <property type="taxonomic scope" value="Bacteria"/>
</dbReference>
<dbReference type="Pfam" id="PF01750">
    <property type="entry name" value="HycI"/>
    <property type="match status" value="1"/>
</dbReference>
<sequence>MRVLVLGIGNVIYADEGIGVHFVRALAQNYKFYPKAAARNSMASEDFAAQNFMQNSAQVSAIQNSTSQNSIERNSLQNFADENSIFKQNFATANLDRNSTSENSAKQNFASNSTSQNSAINSAAQSSINANLVAKNLAVPSDSADQISFIDGGTLASFLMPTMAEFDEILLVDCINADGAKGGEVYFFDYNAMPKQISWSGSAHEVEMLQTLQMMDLCGDLPHVKILAVVPQRIEEASFKLSSVILESSKIMEKTALKYLSDLGFAHEKIADLSAQDIADRFAKRGRDDSSI</sequence>
<accession>C8PG96</accession>
<gene>
    <name evidence="5" type="ORF">CAMGR0001_0889</name>
</gene>
<dbReference type="STRING" id="824.CGRAC_1162"/>
<dbReference type="NCBIfam" id="TIGR00072">
    <property type="entry name" value="hydrog_prot"/>
    <property type="match status" value="1"/>
</dbReference>
<dbReference type="EMBL" id="ACYG01000019">
    <property type="protein sequence ID" value="EEV18134.1"/>
    <property type="molecule type" value="Genomic_DNA"/>
</dbReference>
<keyword evidence="6" id="KW-1185">Reference proteome</keyword>
<reference evidence="5 6" key="1">
    <citation type="submission" date="2009-07" db="EMBL/GenBank/DDBJ databases">
        <authorList>
            <person name="Madupu R."/>
            <person name="Sebastian Y."/>
            <person name="Durkin A.S."/>
            <person name="Torralba M."/>
            <person name="Methe B."/>
            <person name="Sutton G.G."/>
            <person name="Strausberg R.L."/>
            <person name="Nelson K.E."/>
        </authorList>
    </citation>
    <scope>NUCLEOTIDE SEQUENCE [LARGE SCALE GENOMIC DNA]</scope>
    <source>
        <strain evidence="5 6">RM3268</strain>
    </source>
</reference>
<proteinExistence type="inferred from homology"/>
<evidence type="ECO:0000256" key="3">
    <source>
        <dbReference type="ARBA" id="ARBA00022750"/>
    </source>
</evidence>
<evidence type="ECO:0000313" key="5">
    <source>
        <dbReference type="EMBL" id="EEV18134.1"/>
    </source>
</evidence>
<comment type="caution">
    <text evidence="5">The sequence shown here is derived from an EMBL/GenBank/DDBJ whole genome shotgun (WGS) entry which is preliminary data.</text>
</comment>
<keyword evidence="4" id="KW-0378">Hydrolase</keyword>
<dbReference type="PANTHER" id="PTHR30302:SF1">
    <property type="entry name" value="HYDROGENASE 2 MATURATION PROTEASE"/>
    <property type="match status" value="1"/>
</dbReference>
<comment type="similarity">
    <text evidence="1">Belongs to the peptidase A31 family.</text>
</comment>
<organism evidence="5 6">
    <name type="scientific">Campylobacter gracilis RM3268</name>
    <dbReference type="NCBI Taxonomy" id="553220"/>
    <lineage>
        <taxon>Bacteria</taxon>
        <taxon>Pseudomonadati</taxon>
        <taxon>Campylobacterota</taxon>
        <taxon>Epsilonproteobacteria</taxon>
        <taxon>Campylobacterales</taxon>
        <taxon>Campylobacteraceae</taxon>
        <taxon>Campylobacter</taxon>
    </lineage>
</organism>
<name>C8PG96_9BACT</name>
<evidence type="ECO:0000256" key="4">
    <source>
        <dbReference type="ARBA" id="ARBA00022801"/>
    </source>
</evidence>
<dbReference type="GO" id="GO:0004190">
    <property type="term" value="F:aspartic-type endopeptidase activity"/>
    <property type="evidence" value="ECO:0007669"/>
    <property type="project" value="UniProtKB-KW"/>
</dbReference>
<dbReference type="AlphaFoldDB" id="C8PG96"/>
<evidence type="ECO:0000256" key="1">
    <source>
        <dbReference type="ARBA" id="ARBA00006814"/>
    </source>
</evidence>
<dbReference type="PANTHER" id="PTHR30302">
    <property type="entry name" value="HYDROGENASE 1 MATURATION PROTEASE"/>
    <property type="match status" value="1"/>
</dbReference>
<dbReference type="PRINTS" id="PR00446">
    <property type="entry name" value="HYDRGNUPTAKE"/>
</dbReference>
<dbReference type="Gene3D" id="3.40.50.1450">
    <property type="entry name" value="HybD-like"/>
    <property type="match status" value="2"/>
</dbReference>
<dbReference type="Proteomes" id="UP000005709">
    <property type="component" value="Unassembled WGS sequence"/>
</dbReference>
<dbReference type="GO" id="GO:0008047">
    <property type="term" value="F:enzyme activator activity"/>
    <property type="evidence" value="ECO:0007669"/>
    <property type="project" value="InterPro"/>
</dbReference>
<keyword evidence="2 5" id="KW-0645">Protease</keyword>
<dbReference type="InterPro" id="IPR023430">
    <property type="entry name" value="Pept_HybD-like_dom_sf"/>
</dbReference>
<evidence type="ECO:0000313" key="6">
    <source>
        <dbReference type="Proteomes" id="UP000005709"/>
    </source>
</evidence>
<dbReference type="SUPFAM" id="SSF53163">
    <property type="entry name" value="HybD-like"/>
    <property type="match status" value="2"/>
</dbReference>
<dbReference type="InterPro" id="IPR000671">
    <property type="entry name" value="Peptidase_A31"/>
</dbReference>
<dbReference type="OrthoDB" id="9792731at2"/>